<keyword evidence="6" id="KW-0443">Lipid metabolism</keyword>
<name>A0ABR8PIK2_9BACL</name>
<keyword evidence="10" id="KW-1208">Phospholipid metabolism</keyword>
<keyword evidence="8" id="KW-0594">Phospholipid biosynthesis</keyword>
<keyword evidence="4" id="KW-0444">Lipid biosynthesis</keyword>
<keyword evidence="5" id="KW-0210">Decarboxylase</keyword>
<keyword evidence="14" id="KW-1185">Reference proteome</keyword>
<evidence type="ECO:0000256" key="5">
    <source>
        <dbReference type="ARBA" id="ARBA00022793"/>
    </source>
</evidence>
<dbReference type="EMBL" id="JACSQY010000003">
    <property type="protein sequence ID" value="MBD7907978.1"/>
    <property type="molecule type" value="Genomic_DNA"/>
</dbReference>
<sequence>MVIVLKKKFLKSFVELTGNPVASSILRYVSASRLSKPLINMYSSAYKIDESSMEYPRTHYDSLQSFFTRKLKPGVRPFDDSPEVLISPSDGHLSSYGRMKDGHQFTIKGHTYSINEIFMDEKRASAYKNGWYFVFYLSPADYHHFHYPADGTVINRYALGKKSYPVNNMGLTYGDRPFETNYRLITELSTAYDKLALVKVGALNVNSVQLYSSSKKAKKGEDFGYFSFGSTILLFVAGNSPFSPTIQEKGAVQVGEPIGKWVPQNCSSKN</sequence>
<keyword evidence="11" id="KW-0670">Pyruvate</keyword>
<evidence type="ECO:0000256" key="11">
    <source>
        <dbReference type="ARBA" id="ARBA00023317"/>
    </source>
</evidence>
<evidence type="ECO:0000256" key="2">
    <source>
        <dbReference type="ARBA" id="ARBA00005189"/>
    </source>
</evidence>
<evidence type="ECO:0000256" key="9">
    <source>
        <dbReference type="ARBA" id="ARBA00023239"/>
    </source>
</evidence>
<evidence type="ECO:0000256" key="6">
    <source>
        <dbReference type="ARBA" id="ARBA00023098"/>
    </source>
</evidence>
<reference evidence="13 14" key="1">
    <citation type="submission" date="2020-08" db="EMBL/GenBank/DDBJ databases">
        <title>A Genomic Blueprint of the Chicken Gut Microbiome.</title>
        <authorList>
            <person name="Gilroy R."/>
            <person name="Ravi A."/>
            <person name="Getino M."/>
            <person name="Pursley I."/>
            <person name="Horton D.L."/>
            <person name="Alikhan N.-F."/>
            <person name="Baker D."/>
            <person name="Gharbi K."/>
            <person name="Hall N."/>
            <person name="Watson M."/>
            <person name="Adriaenssens E.M."/>
            <person name="Foster-Nyarko E."/>
            <person name="Jarju S."/>
            <person name="Secka A."/>
            <person name="Antonio M."/>
            <person name="Oren A."/>
            <person name="Chaudhuri R."/>
            <person name="La Ragione R.M."/>
            <person name="Hildebrand F."/>
            <person name="Pallen M.J."/>
        </authorList>
    </citation>
    <scope>NUCLEOTIDE SEQUENCE [LARGE SCALE GENOMIC DNA]</scope>
    <source>
        <strain evidence="13 14">Sa3CUA8</strain>
    </source>
</reference>
<dbReference type="InterPro" id="IPR003817">
    <property type="entry name" value="PS_Dcarbxylase"/>
</dbReference>
<evidence type="ECO:0000256" key="12">
    <source>
        <dbReference type="ARBA" id="ARBA00024326"/>
    </source>
</evidence>
<comment type="pathway">
    <text evidence="12">Phospholipid metabolism; phosphatidylethanolamine biosynthesis.</text>
</comment>
<proteinExistence type="predicted"/>
<evidence type="ECO:0000256" key="4">
    <source>
        <dbReference type="ARBA" id="ARBA00022516"/>
    </source>
</evidence>
<comment type="pathway">
    <text evidence="2">Lipid metabolism.</text>
</comment>
<dbReference type="NCBIfam" id="TIGR00163">
    <property type="entry name" value="PS_decarb"/>
    <property type="match status" value="1"/>
</dbReference>
<gene>
    <name evidence="13" type="primary">psd</name>
    <name evidence="13" type="ORF">H9659_06520</name>
</gene>
<dbReference type="GO" id="GO:0004609">
    <property type="term" value="F:phosphatidylserine decarboxylase activity"/>
    <property type="evidence" value="ECO:0007669"/>
    <property type="project" value="UniProtKB-EC"/>
</dbReference>
<comment type="cofactor">
    <cofactor evidence="1">
        <name>pyruvate</name>
        <dbReference type="ChEBI" id="CHEBI:15361"/>
    </cofactor>
</comment>
<dbReference type="PANTHER" id="PTHR10067:SF6">
    <property type="entry name" value="PHOSPHATIDYLSERINE DECARBOXYLASE PROENZYME, MITOCHONDRIAL"/>
    <property type="match status" value="1"/>
</dbReference>
<comment type="caution">
    <text evidence="13">The sequence shown here is derived from an EMBL/GenBank/DDBJ whole genome shotgun (WGS) entry which is preliminary data.</text>
</comment>
<accession>A0ABR8PIK2</accession>
<dbReference type="InterPro" id="IPR033177">
    <property type="entry name" value="PSD-B"/>
</dbReference>
<evidence type="ECO:0000256" key="7">
    <source>
        <dbReference type="ARBA" id="ARBA00023145"/>
    </source>
</evidence>
<evidence type="ECO:0000256" key="1">
    <source>
        <dbReference type="ARBA" id="ARBA00001928"/>
    </source>
</evidence>
<protein>
    <recommendedName>
        <fullName evidence="3">phosphatidylserine decarboxylase</fullName>
        <ecNumber evidence="3">4.1.1.65</ecNumber>
    </recommendedName>
</protein>
<keyword evidence="9 13" id="KW-0456">Lyase</keyword>
<evidence type="ECO:0000256" key="10">
    <source>
        <dbReference type="ARBA" id="ARBA00023264"/>
    </source>
</evidence>
<evidence type="ECO:0000313" key="14">
    <source>
        <dbReference type="Proteomes" id="UP000659496"/>
    </source>
</evidence>
<dbReference type="Pfam" id="PF02666">
    <property type="entry name" value="PS_Dcarbxylase"/>
    <property type="match status" value="1"/>
</dbReference>
<organism evidence="13 14">
    <name type="scientific">Sporosarcina gallistercoris</name>
    <dbReference type="NCBI Taxonomy" id="2762245"/>
    <lineage>
        <taxon>Bacteria</taxon>
        <taxon>Bacillati</taxon>
        <taxon>Bacillota</taxon>
        <taxon>Bacilli</taxon>
        <taxon>Bacillales</taxon>
        <taxon>Caryophanaceae</taxon>
        <taxon>Sporosarcina</taxon>
    </lineage>
</organism>
<dbReference type="EC" id="4.1.1.65" evidence="3"/>
<keyword evidence="7" id="KW-0865">Zymogen</keyword>
<evidence type="ECO:0000256" key="8">
    <source>
        <dbReference type="ARBA" id="ARBA00023209"/>
    </source>
</evidence>
<dbReference type="Proteomes" id="UP000659496">
    <property type="component" value="Unassembled WGS sequence"/>
</dbReference>
<evidence type="ECO:0000313" key="13">
    <source>
        <dbReference type="EMBL" id="MBD7907978.1"/>
    </source>
</evidence>
<dbReference type="PANTHER" id="PTHR10067">
    <property type="entry name" value="PHOSPHATIDYLSERINE DECARBOXYLASE"/>
    <property type="match status" value="1"/>
</dbReference>
<evidence type="ECO:0000256" key="3">
    <source>
        <dbReference type="ARBA" id="ARBA00012243"/>
    </source>
</evidence>